<feature type="region of interest" description="Disordered" evidence="6">
    <location>
        <begin position="268"/>
        <end position="289"/>
    </location>
</feature>
<keyword evidence="4" id="KW-0862">Zinc</keyword>
<comment type="caution">
    <text evidence="8">The sequence shown here is derived from an EMBL/GenBank/DDBJ whole genome shotgun (WGS) entry which is preliminary data.</text>
</comment>
<protein>
    <recommendedName>
        <fullName evidence="7">HAT C-terminal dimerisation domain-containing protein</fullName>
    </recommendedName>
</protein>
<evidence type="ECO:0000256" key="4">
    <source>
        <dbReference type="ARBA" id="ARBA00022833"/>
    </source>
</evidence>
<dbReference type="GO" id="GO:0046983">
    <property type="term" value="F:protein dimerization activity"/>
    <property type="evidence" value="ECO:0007669"/>
    <property type="project" value="InterPro"/>
</dbReference>
<dbReference type="PANTHER" id="PTHR46481">
    <property type="entry name" value="ZINC FINGER BED DOMAIN-CONTAINING PROTEIN 4"/>
    <property type="match status" value="1"/>
</dbReference>
<dbReference type="PANTHER" id="PTHR46481:SF10">
    <property type="entry name" value="ZINC FINGER BED DOMAIN-CONTAINING PROTEIN 39"/>
    <property type="match status" value="1"/>
</dbReference>
<dbReference type="SUPFAM" id="SSF53098">
    <property type="entry name" value="Ribonuclease H-like"/>
    <property type="match status" value="1"/>
</dbReference>
<keyword evidence="5" id="KW-0539">Nucleus</keyword>
<evidence type="ECO:0000256" key="6">
    <source>
        <dbReference type="SAM" id="MobiDB-lite"/>
    </source>
</evidence>
<comment type="subcellular location">
    <subcellularLocation>
        <location evidence="1">Nucleus</location>
    </subcellularLocation>
</comment>
<accession>A0AAV0YDF5</accession>
<dbReference type="AlphaFoldDB" id="A0AAV0YDF5"/>
<feature type="domain" description="HAT C-terminal dimerisation" evidence="7">
    <location>
        <begin position="613"/>
        <end position="680"/>
    </location>
</feature>
<evidence type="ECO:0000256" key="3">
    <source>
        <dbReference type="ARBA" id="ARBA00022771"/>
    </source>
</evidence>
<feature type="compositionally biased region" description="Acidic residues" evidence="6">
    <location>
        <begin position="553"/>
        <end position="567"/>
    </location>
</feature>
<sequence length="684" mass="77929">MPRTKSNPVGRMFFQYNLNTNESTCKVPNCKNPVRTGNHSGNLENHIKQYHKEEYGILLREKEKNNSTYPTENGSTTNKRQKIEKTGPLDKMIIISKKTLTNVRLDKKTVVDACVQLVTTNGRPFQLLDDSGFKMIMNPIFNAIGDGFRMNSHNIKKHINEHAESIIKSIKADIDKKLISLKVDCVTRLNRSIIGVNIQYFKDEKLNTKTIGMTELFNRHTSEYLKQVLINILRKFNIDNRQVFSITCDNGANIVKMVRILNDTDEVHEDDGASSGSDSDEIESPISGDTDYLTESQLNTVLLEGEDFSDFSADDLQNEIVAAMSYNEQDPLTQCVRCSAHTLQLCIENGLKVEVIKSLLTKARKVVKVLRTQSYAALLKKDCLKQAVLDNATRWDTTYLMLVRLYELKKFCDDHHQINNDLKISDTNWQRFNNLIETLQPAYMASKKLQRSNLTLGDFYGVWIQTKQKLNRIGSALSIAIFNNMETRESKLLENDIFIAAIYLDPRYMCLLTDLNKKKAVDYLLKVWDLKNALTSVENTVESNVLEQHNSEDDITDTNNEDDDDFEGYLRTRATNSSQNSQNSISTINSSQGSNSILNSKLEDFGNINRLSYKEDIVNFWSENKNEMPELYQLAQILMAVPATQVSVERSFSGLKFILSDLRNAIGHDILENILIIRGNANTN</sequence>
<proteinExistence type="predicted"/>
<name>A0AAV0YDF5_9HEMI</name>
<organism evidence="8 9">
    <name type="scientific">Macrosiphum euphorbiae</name>
    <name type="common">potato aphid</name>
    <dbReference type="NCBI Taxonomy" id="13131"/>
    <lineage>
        <taxon>Eukaryota</taxon>
        <taxon>Metazoa</taxon>
        <taxon>Ecdysozoa</taxon>
        <taxon>Arthropoda</taxon>
        <taxon>Hexapoda</taxon>
        <taxon>Insecta</taxon>
        <taxon>Pterygota</taxon>
        <taxon>Neoptera</taxon>
        <taxon>Paraneoptera</taxon>
        <taxon>Hemiptera</taxon>
        <taxon>Sternorrhyncha</taxon>
        <taxon>Aphidomorpha</taxon>
        <taxon>Aphidoidea</taxon>
        <taxon>Aphididae</taxon>
        <taxon>Macrosiphini</taxon>
        <taxon>Macrosiphum</taxon>
    </lineage>
</organism>
<dbReference type="GO" id="GO:0005634">
    <property type="term" value="C:nucleus"/>
    <property type="evidence" value="ECO:0007669"/>
    <property type="project" value="UniProtKB-SubCell"/>
</dbReference>
<evidence type="ECO:0000256" key="2">
    <source>
        <dbReference type="ARBA" id="ARBA00022723"/>
    </source>
</evidence>
<keyword evidence="3" id="KW-0863">Zinc-finger</keyword>
<reference evidence="8 9" key="1">
    <citation type="submission" date="2023-01" db="EMBL/GenBank/DDBJ databases">
        <authorList>
            <person name="Whitehead M."/>
        </authorList>
    </citation>
    <scope>NUCLEOTIDE SEQUENCE [LARGE SCALE GENOMIC DNA]</scope>
</reference>
<dbReference type="InterPro" id="IPR012337">
    <property type="entry name" value="RNaseH-like_sf"/>
</dbReference>
<dbReference type="Pfam" id="PF05699">
    <property type="entry name" value="Dimer_Tnp_hAT"/>
    <property type="match status" value="1"/>
</dbReference>
<dbReference type="InterPro" id="IPR008906">
    <property type="entry name" value="HATC_C_dom"/>
</dbReference>
<evidence type="ECO:0000313" key="8">
    <source>
        <dbReference type="EMBL" id="CAI6377868.1"/>
    </source>
</evidence>
<dbReference type="GO" id="GO:0008270">
    <property type="term" value="F:zinc ion binding"/>
    <property type="evidence" value="ECO:0007669"/>
    <property type="project" value="UniProtKB-KW"/>
</dbReference>
<gene>
    <name evidence="8" type="ORF">MEUPH1_LOCUS31066</name>
</gene>
<evidence type="ECO:0000313" key="9">
    <source>
        <dbReference type="Proteomes" id="UP001160148"/>
    </source>
</evidence>
<keyword evidence="9" id="KW-1185">Reference proteome</keyword>
<evidence type="ECO:0000256" key="1">
    <source>
        <dbReference type="ARBA" id="ARBA00004123"/>
    </source>
</evidence>
<feature type="compositionally biased region" description="Low complexity" evidence="6">
    <location>
        <begin position="576"/>
        <end position="593"/>
    </location>
</feature>
<dbReference type="Proteomes" id="UP001160148">
    <property type="component" value="Unassembled WGS sequence"/>
</dbReference>
<evidence type="ECO:0000259" key="7">
    <source>
        <dbReference type="Pfam" id="PF05699"/>
    </source>
</evidence>
<keyword evidence="2" id="KW-0479">Metal-binding</keyword>
<feature type="region of interest" description="Disordered" evidence="6">
    <location>
        <begin position="545"/>
        <end position="593"/>
    </location>
</feature>
<evidence type="ECO:0000256" key="5">
    <source>
        <dbReference type="ARBA" id="ARBA00023242"/>
    </source>
</evidence>
<dbReference type="EMBL" id="CARXXK010001904">
    <property type="protein sequence ID" value="CAI6377868.1"/>
    <property type="molecule type" value="Genomic_DNA"/>
</dbReference>
<dbReference type="InterPro" id="IPR052035">
    <property type="entry name" value="ZnF_BED_domain_contain"/>
</dbReference>